<feature type="compositionally biased region" description="Pro residues" evidence="1">
    <location>
        <begin position="59"/>
        <end position="71"/>
    </location>
</feature>
<feature type="compositionally biased region" description="Basic and acidic residues" evidence="1">
    <location>
        <begin position="95"/>
        <end position="115"/>
    </location>
</feature>
<evidence type="ECO:0000313" key="3">
    <source>
        <dbReference type="Proteomes" id="UP000886595"/>
    </source>
</evidence>
<accession>A0A8X7TY83</accession>
<comment type="caution">
    <text evidence="2">The sequence shown here is derived from an EMBL/GenBank/DDBJ whole genome shotgun (WGS) entry which is preliminary data.</text>
</comment>
<dbReference type="Proteomes" id="UP000886595">
    <property type="component" value="Unassembled WGS sequence"/>
</dbReference>
<reference evidence="2 3" key="1">
    <citation type="submission" date="2020-02" db="EMBL/GenBank/DDBJ databases">
        <authorList>
            <person name="Ma Q."/>
            <person name="Huang Y."/>
            <person name="Song X."/>
            <person name="Pei D."/>
        </authorList>
    </citation>
    <scope>NUCLEOTIDE SEQUENCE [LARGE SCALE GENOMIC DNA]</scope>
    <source>
        <strain evidence="2">Sxm20200214</strain>
        <tissue evidence="2">Leaf</tissue>
    </source>
</reference>
<organism evidence="2 3">
    <name type="scientific">Brassica carinata</name>
    <name type="common">Ethiopian mustard</name>
    <name type="synonym">Abyssinian cabbage</name>
    <dbReference type="NCBI Taxonomy" id="52824"/>
    <lineage>
        <taxon>Eukaryota</taxon>
        <taxon>Viridiplantae</taxon>
        <taxon>Streptophyta</taxon>
        <taxon>Embryophyta</taxon>
        <taxon>Tracheophyta</taxon>
        <taxon>Spermatophyta</taxon>
        <taxon>Magnoliopsida</taxon>
        <taxon>eudicotyledons</taxon>
        <taxon>Gunneridae</taxon>
        <taxon>Pentapetalae</taxon>
        <taxon>rosids</taxon>
        <taxon>malvids</taxon>
        <taxon>Brassicales</taxon>
        <taxon>Brassicaceae</taxon>
        <taxon>Brassiceae</taxon>
        <taxon>Brassica</taxon>
    </lineage>
</organism>
<sequence>MRRCGVECEGRRDGGGGVAAMAVEGVSVVMVAVQGVEAAVKEAESTPTGTKLEESAPAEAPPPQIPSPRPEVNPTNRRQRSIDKTIARRPPNPEQAREDIALHRCATEDQFFDRD</sequence>
<keyword evidence="3" id="KW-1185">Reference proteome</keyword>
<name>A0A8X7TY83_BRACI</name>
<dbReference type="AlphaFoldDB" id="A0A8X7TY83"/>
<dbReference type="EMBL" id="JAAMPC010000015">
    <property type="protein sequence ID" value="KAG2258164.1"/>
    <property type="molecule type" value="Genomic_DNA"/>
</dbReference>
<gene>
    <name evidence="2" type="ORF">Bca52824_077458</name>
</gene>
<proteinExistence type="predicted"/>
<evidence type="ECO:0000256" key="1">
    <source>
        <dbReference type="SAM" id="MobiDB-lite"/>
    </source>
</evidence>
<evidence type="ECO:0000313" key="2">
    <source>
        <dbReference type="EMBL" id="KAG2258164.1"/>
    </source>
</evidence>
<protein>
    <submittedName>
        <fullName evidence="2">Uncharacterized protein</fullName>
    </submittedName>
</protein>
<feature type="region of interest" description="Disordered" evidence="1">
    <location>
        <begin position="41"/>
        <end position="115"/>
    </location>
</feature>